<sequence>MLGIQSWYTALAIPTVVVGGFVATRKRLAYQWREELMDPEGTAYPTMTDADMEFFRRVAPASAVAAAEALAAPLQRRRVKPHGKVTANASTEGAYGFTLTAKENIGLCVRSNVLPPEMRNVLLNEVQRWSQTLGNNMDSRKVDAVQRSAQLAIAREAVRSTEGDTPGKLSDGGTLSTWLDFDFLKHTRVIADHPEDIQLMKAPWGTGDRIRLAEMPASLRYLVERTRQAFEGVGRLRHVYIEYSPTGQFYRTPRPPKSYDGHDYVVIPLRRDQSHMVVTMSPVLRSRVSDLGEVLAHSWTNRDVDALLPSGCMLRVYGSARYEWGWGIRPGPAWFGSRLNLLGTAKTAESSIEAGAGLWNRVRRAWRPYGERDKASTISSAASGGGGSKDAALIVLHYEGPRSSTKQRSLLLQPEIWIFGQAPSVEAFETWTEDRPTADSVCKEGLIWFILRNYFDMLTVS</sequence>
<dbReference type="GeneID" id="94287424"/>
<keyword evidence="1" id="KW-1133">Transmembrane helix</keyword>
<keyword evidence="1" id="KW-0812">Transmembrane</keyword>
<comment type="caution">
    <text evidence="2">The sequence shown here is derived from an EMBL/GenBank/DDBJ whole genome shotgun (WGS) entry which is preliminary data.</text>
</comment>
<keyword evidence="1" id="KW-0472">Membrane</keyword>
<organism evidence="2 3">
    <name type="scientific">Porcisia hertigi</name>
    <dbReference type="NCBI Taxonomy" id="2761500"/>
    <lineage>
        <taxon>Eukaryota</taxon>
        <taxon>Discoba</taxon>
        <taxon>Euglenozoa</taxon>
        <taxon>Kinetoplastea</taxon>
        <taxon>Metakinetoplastina</taxon>
        <taxon>Trypanosomatida</taxon>
        <taxon>Trypanosomatidae</taxon>
        <taxon>Leishmaniinae</taxon>
        <taxon>Porcisia</taxon>
    </lineage>
</organism>
<keyword evidence="3" id="KW-1185">Reference proteome</keyword>
<dbReference type="Proteomes" id="UP000674318">
    <property type="component" value="Chromosome 35"/>
</dbReference>
<accession>A0A836HXT5</accession>
<evidence type="ECO:0000256" key="1">
    <source>
        <dbReference type="SAM" id="Phobius"/>
    </source>
</evidence>
<dbReference type="AlphaFoldDB" id="A0A836HXT5"/>
<gene>
    <name evidence="2" type="ORF">JKF63_01300</name>
</gene>
<feature type="transmembrane region" description="Helical" evidence="1">
    <location>
        <begin position="6"/>
        <end position="24"/>
    </location>
</feature>
<dbReference type="KEGG" id="phet:94287424"/>
<dbReference type="RefSeq" id="XP_067753504.1">
    <property type="nucleotide sequence ID" value="XM_067897347.1"/>
</dbReference>
<evidence type="ECO:0000313" key="2">
    <source>
        <dbReference type="EMBL" id="KAG5492720.1"/>
    </source>
</evidence>
<dbReference type="EMBL" id="JAFJZO010000035">
    <property type="protein sequence ID" value="KAG5492720.1"/>
    <property type="molecule type" value="Genomic_DNA"/>
</dbReference>
<evidence type="ECO:0000313" key="3">
    <source>
        <dbReference type="Proteomes" id="UP000674318"/>
    </source>
</evidence>
<protein>
    <submittedName>
        <fullName evidence="2">Uncharacterized protein</fullName>
    </submittedName>
</protein>
<reference evidence="2 3" key="1">
    <citation type="submission" date="2021-02" db="EMBL/GenBank/DDBJ databases">
        <title>Porcisia hertigi Genome sequencing and assembly.</title>
        <authorList>
            <person name="Almutairi H."/>
            <person name="Gatherer D."/>
        </authorList>
    </citation>
    <scope>NUCLEOTIDE SEQUENCE [LARGE SCALE GENOMIC DNA]</scope>
    <source>
        <strain evidence="2 3">C119</strain>
    </source>
</reference>
<dbReference type="OrthoDB" id="412814at2759"/>
<name>A0A836HXT5_9TRYP</name>
<proteinExistence type="predicted"/>